<feature type="domain" description="Metallo-beta-lactamase" evidence="2">
    <location>
        <begin position="14"/>
        <end position="197"/>
    </location>
</feature>
<dbReference type="InterPro" id="IPR011108">
    <property type="entry name" value="RMMBL"/>
</dbReference>
<dbReference type="InterPro" id="IPR050698">
    <property type="entry name" value="MBL"/>
</dbReference>
<dbReference type="InterPro" id="IPR036866">
    <property type="entry name" value="RibonucZ/Hydroxyglut_hydro"/>
</dbReference>
<dbReference type="Proteomes" id="UP001208689">
    <property type="component" value="Chromosome"/>
</dbReference>
<evidence type="ECO:0000256" key="1">
    <source>
        <dbReference type="ARBA" id="ARBA00022801"/>
    </source>
</evidence>
<keyword evidence="1 4" id="KW-0378">Hydrolase</keyword>
<dbReference type="InterPro" id="IPR022712">
    <property type="entry name" value="Beta_Casp"/>
</dbReference>
<dbReference type="Gene3D" id="3.40.50.10890">
    <property type="match status" value="1"/>
</dbReference>
<dbReference type="SMART" id="SM01027">
    <property type="entry name" value="Beta-Casp"/>
    <property type="match status" value="1"/>
</dbReference>
<dbReference type="InterPro" id="IPR001279">
    <property type="entry name" value="Metallo-B-lactamas"/>
</dbReference>
<name>A0ABY6HSI3_9ARCH</name>
<dbReference type="EC" id="3.1.-.-" evidence="4"/>
<dbReference type="GO" id="GO:0016787">
    <property type="term" value="F:hydrolase activity"/>
    <property type="evidence" value="ECO:0007669"/>
    <property type="project" value="UniProtKB-KW"/>
</dbReference>
<reference evidence="4" key="1">
    <citation type="submission" date="2022-09" db="EMBL/GenBank/DDBJ databases">
        <title>Actin cytoskeleton and complex cell architecture in an #Asgard archaeon.</title>
        <authorList>
            <person name="Ponce Toledo R.I."/>
            <person name="Schleper C."/>
            <person name="Rodrigues Oliveira T."/>
            <person name="Wollweber F."/>
            <person name="Xu J."/>
            <person name="Rittmann S."/>
            <person name="Klingl A."/>
            <person name="Pilhofer M."/>
        </authorList>
    </citation>
    <scope>NUCLEOTIDE SEQUENCE</scope>
    <source>
        <strain evidence="4">B-35</strain>
    </source>
</reference>
<evidence type="ECO:0000259" key="3">
    <source>
        <dbReference type="SMART" id="SM01027"/>
    </source>
</evidence>
<dbReference type="PANTHER" id="PTHR11203:SF52">
    <property type="entry name" value="MRNA 3-END PROCESSING FACTOR"/>
    <property type="match status" value="1"/>
</dbReference>
<gene>
    <name evidence="4" type="ORF">NEF87_002749</name>
</gene>
<dbReference type="PANTHER" id="PTHR11203">
    <property type="entry name" value="CLEAVAGE AND POLYADENYLATION SPECIFICITY FACTOR FAMILY MEMBER"/>
    <property type="match status" value="1"/>
</dbReference>
<organism evidence="4 5">
    <name type="scientific">Candidatus Lokiarchaeum ossiferum</name>
    <dbReference type="NCBI Taxonomy" id="2951803"/>
    <lineage>
        <taxon>Archaea</taxon>
        <taxon>Promethearchaeati</taxon>
        <taxon>Promethearchaeota</taxon>
        <taxon>Promethearchaeia</taxon>
        <taxon>Promethearchaeales</taxon>
        <taxon>Promethearchaeaceae</taxon>
        <taxon>Candidatus Lokiarchaeum</taxon>
    </lineage>
</organism>
<protein>
    <submittedName>
        <fullName evidence="4">Ribonuclease J</fullName>
        <ecNumber evidence="4">3.1.-.-</ecNumber>
    </submittedName>
</protein>
<dbReference type="Pfam" id="PF00753">
    <property type="entry name" value="Lactamase_B"/>
    <property type="match status" value="1"/>
</dbReference>
<dbReference type="SUPFAM" id="SSF56281">
    <property type="entry name" value="Metallo-hydrolase/oxidoreductase"/>
    <property type="match status" value="1"/>
</dbReference>
<dbReference type="Pfam" id="PF07521">
    <property type="entry name" value="RMMBL"/>
    <property type="match status" value="1"/>
</dbReference>
<keyword evidence="5" id="KW-1185">Reference proteome</keyword>
<evidence type="ECO:0000313" key="4">
    <source>
        <dbReference type="EMBL" id="UYP46464.1"/>
    </source>
</evidence>
<evidence type="ECO:0000259" key="2">
    <source>
        <dbReference type="SMART" id="SM00849"/>
    </source>
</evidence>
<dbReference type="Gene3D" id="3.60.15.10">
    <property type="entry name" value="Ribonuclease Z/Hydroxyacylglutathione hydrolase-like"/>
    <property type="match status" value="1"/>
</dbReference>
<sequence length="430" mass="48294">MVKIRFLGACQEVGRSGVLIESEETGDSILCDYGTKTDYTQLFPEHVSGKDLSAIVLTHSHIDHCGGIPLFYISGSVPLFCTELTYQVSEILLQDMFKISQDYLPFGRNELYKMRKYVNYLDYGKRRRVGKKSFITLFNAGHIPGSALILIEMDGKKILYTGDINTIKTQLLNPANPEEIPPLDAIITETTYGTTDHSSRAEIEDKFMEEIHRVMEIKGIALVPAFGVSRSQEMLMVLNRDGSSSFHVTVDGMARKIATIYQRHQKMFRDGTALDQAIRASHMINQRRRDFERKKAATSPGVIVAPSGMLKGGTARYYAENIIEDPKNSFNLVSYQAEDTPGRYLLDHGKFIKNSPEDAIDVQAKVNHFDFSSHSGKSDLIAYLNQLKFTGEKKVFCVHGESEVLLAFAKEIQELGYTTETPLMGQVFTL</sequence>
<dbReference type="Pfam" id="PF10996">
    <property type="entry name" value="Beta-Casp"/>
    <property type="match status" value="1"/>
</dbReference>
<dbReference type="SMART" id="SM00849">
    <property type="entry name" value="Lactamase_B"/>
    <property type="match status" value="1"/>
</dbReference>
<feature type="domain" description="Beta-Casp" evidence="3">
    <location>
        <begin position="231"/>
        <end position="345"/>
    </location>
</feature>
<proteinExistence type="predicted"/>
<evidence type="ECO:0000313" key="5">
    <source>
        <dbReference type="Proteomes" id="UP001208689"/>
    </source>
</evidence>
<dbReference type="CDD" id="cd16295">
    <property type="entry name" value="TTHA0252-CPSF-like_MBL-fold"/>
    <property type="match status" value="1"/>
</dbReference>
<dbReference type="EMBL" id="CP104013">
    <property type="protein sequence ID" value="UYP46464.1"/>
    <property type="molecule type" value="Genomic_DNA"/>
</dbReference>
<accession>A0ABY6HSI3</accession>